<keyword evidence="1" id="KW-0472">Membrane</keyword>
<keyword evidence="1" id="KW-1133">Transmembrane helix</keyword>
<evidence type="ECO:0000313" key="2">
    <source>
        <dbReference type="EMBL" id="QDH07427.1"/>
    </source>
</evidence>
<proteinExistence type="predicted"/>
<reference evidence="2" key="1">
    <citation type="journal article" date="2019" name="Heredity">
        <title>Mesozoic mitogenome rearrangements and freshwater mussel (Bivalvia: Unionoidea) macroevolution.</title>
        <authorList>
            <person name="Froufe E."/>
            <person name="Bolotov I."/>
            <person name="Aldridge D.C."/>
            <person name="Bogan A.E."/>
            <person name="Breton S."/>
            <person name="Gan H.M."/>
            <person name="Kovitvadhi U."/>
            <person name="Kovitvadhi S."/>
            <person name="Riccardi N."/>
            <person name="Secci-Petretto G."/>
            <person name="Sousa R."/>
            <person name="Teixeira A."/>
            <person name="Varandas S."/>
            <person name="Zanatta D."/>
            <person name="Zieritz A."/>
            <person name="Fonseca M.M."/>
            <person name="Lopes-Lima M."/>
        </authorList>
    </citation>
    <scope>NUCLEOTIDE SEQUENCE</scope>
    <source>
        <tissue evidence="2">Foot tissue</tissue>
    </source>
</reference>
<keyword evidence="2" id="KW-0496">Mitochondrion</keyword>
<name>A0A513X0H1_9BIVA</name>
<dbReference type="EMBL" id="MK994776">
    <property type="protein sequence ID" value="QDH07427.1"/>
    <property type="molecule type" value="Genomic_DNA"/>
</dbReference>
<sequence length="63" mass="7074">MPQLSPMSWVMVIFFFVVCWVFLAGVFWWGASSEYRIGVGKEVGSLAISGKKWWFGAGLKLGK</sequence>
<feature type="transmembrane region" description="Helical" evidence="1">
    <location>
        <begin position="6"/>
        <end position="31"/>
    </location>
</feature>
<dbReference type="AlphaFoldDB" id="A0A513X0H1"/>
<dbReference type="GeneID" id="41039249"/>
<geneLocation type="mitochondrion" evidence="2"/>
<evidence type="ECO:0000256" key="1">
    <source>
        <dbReference type="SAM" id="Phobius"/>
    </source>
</evidence>
<organism evidence="2">
    <name type="scientific">Pilsbryoconcha exilis</name>
    <dbReference type="NCBI Taxonomy" id="178825"/>
    <lineage>
        <taxon>Eukaryota</taxon>
        <taxon>Metazoa</taxon>
        <taxon>Spiralia</taxon>
        <taxon>Lophotrochozoa</taxon>
        <taxon>Mollusca</taxon>
        <taxon>Bivalvia</taxon>
        <taxon>Autobranchia</taxon>
        <taxon>Heteroconchia</taxon>
        <taxon>Palaeoheterodonta</taxon>
        <taxon>Unionida</taxon>
        <taxon>Unionoidea</taxon>
        <taxon>Unionidae</taxon>
        <taxon>Gonideinae</taxon>
        <taxon>Pilsbryoconcha</taxon>
    </lineage>
</organism>
<dbReference type="RefSeq" id="YP_009681361.1">
    <property type="nucleotide sequence ID" value="NC_044124.1"/>
</dbReference>
<gene>
    <name evidence="2" type="primary">atp8</name>
</gene>
<keyword evidence="1" id="KW-0812">Transmembrane</keyword>
<protein>
    <submittedName>
        <fullName evidence="2">ATP synthase F0 subunit 8</fullName>
    </submittedName>
</protein>
<accession>A0A513X0H1</accession>